<dbReference type="InterPro" id="IPR036271">
    <property type="entry name" value="Tet_transcr_reg_TetR-rel_C_sf"/>
</dbReference>
<dbReference type="AlphaFoldDB" id="A0A7W9JKE5"/>
<accession>A0A7W9JKE5</accession>
<sequence>MRADARANRQDLLAAAGRLLEEQGAAMSLRGVAQEAGVGVGTLYRHFPTRRDLLDAVLEDVVARVSGILHAFLDGGESADRRWRRLAEELAAVNLTSLVTARDDLEAADRPQEALIVEAEQVIISLTDRAVTEARRAGLVASGVTSTRYLAGLLAVTRPPAGELLARHADQRDWLLGVYLRGLRP</sequence>
<dbReference type="SUPFAM" id="SSF48498">
    <property type="entry name" value="Tetracyclin repressor-like, C-terminal domain"/>
    <property type="match status" value="1"/>
</dbReference>
<dbReference type="Pfam" id="PF00440">
    <property type="entry name" value="TetR_N"/>
    <property type="match status" value="1"/>
</dbReference>
<dbReference type="InterPro" id="IPR001647">
    <property type="entry name" value="HTH_TetR"/>
</dbReference>
<keyword evidence="1" id="KW-0805">Transcription regulation</keyword>
<evidence type="ECO:0000313" key="6">
    <source>
        <dbReference type="EMBL" id="MBB5849558.1"/>
    </source>
</evidence>
<dbReference type="PANTHER" id="PTHR30055:SF234">
    <property type="entry name" value="HTH-TYPE TRANSCRIPTIONAL REGULATOR BETI"/>
    <property type="match status" value="1"/>
</dbReference>
<name>A0A7W9JKE5_9MICC</name>
<evidence type="ECO:0000259" key="5">
    <source>
        <dbReference type="PROSITE" id="PS50977"/>
    </source>
</evidence>
<dbReference type="PRINTS" id="PR00455">
    <property type="entry name" value="HTHTETR"/>
</dbReference>
<proteinExistence type="predicted"/>
<dbReference type="RefSeq" id="WP_184173175.1">
    <property type="nucleotide sequence ID" value="NZ_BAABAG010000017.1"/>
</dbReference>
<keyword evidence="3" id="KW-0804">Transcription</keyword>
<evidence type="ECO:0000256" key="4">
    <source>
        <dbReference type="PROSITE-ProRule" id="PRU00335"/>
    </source>
</evidence>
<keyword evidence="2 4" id="KW-0238">DNA-binding</keyword>
<evidence type="ECO:0000313" key="7">
    <source>
        <dbReference type="Proteomes" id="UP000567246"/>
    </source>
</evidence>
<dbReference type="GO" id="GO:0000976">
    <property type="term" value="F:transcription cis-regulatory region binding"/>
    <property type="evidence" value="ECO:0007669"/>
    <property type="project" value="TreeGrafter"/>
</dbReference>
<dbReference type="EMBL" id="JACHMW010000001">
    <property type="protein sequence ID" value="MBB5849558.1"/>
    <property type="molecule type" value="Genomic_DNA"/>
</dbReference>
<evidence type="ECO:0000256" key="3">
    <source>
        <dbReference type="ARBA" id="ARBA00023163"/>
    </source>
</evidence>
<gene>
    <name evidence="6" type="ORF">HDA33_002122</name>
</gene>
<dbReference type="GO" id="GO:0003700">
    <property type="term" value="F:DNA-binding transcription factor activity"/>
    <property type="evidence" value="ECO:0007669"/>
    <property type="project" value="TreeGrafter"/>
</dbReference>
<feature type="DNA-binding region" description="H-T-H motif" evidence="4">
    <location>
        <begin position="28"/>
        <end position="47"/>
    </location>
</feature>
<dbReference type="PROSITE" id="PS50977">
    <property type="entry name" value="HTH_TETR_2"/>
    <property type="match status" value="1"/>
</dbReference>
<feature type="domain" description="HTH tetR-type" evidence="5">
    <location>
        <begin position="6"/>
        <end position="65"/>
    </location>
</feature>
<reference evidence="6 7" key="1">
    <citation type="submission" date="2020-08" db="EMBL/GenBank/DDBJ databases">
        <title>Sequencing the genomes of 1000 actinobacteria strains.</title>
        <authorList>
            <person name="Klenk H.-P."/>
        </authorList>
    </citation>
    <scope>NUCLEOTIDE SEQUENCE [LARGE SCALE GENOMIC DNA]</scope>
    <source>
        <strain evidence="6 7">DSM 17945</strain>
    </source>
</reference>
<comment type="caution">
    <text evidence="6">The sequence shown here is derived from an EMBL/GenBank/DDBJ whole genome shotgun (WGS) entry which is preliminary data.</text>
</comment>
<dbReference type="SUPFAM" id="SSF46689">
    <property type="entry name" value="Homeodomain-like"/>
    <property type="match status" value="1"/>
</dbReference>
<protein>
    <submittedName>
        <fullName evidence="6">AcrR family transcriptional regulator</fullName>
    </submittedName>
</protein>
<evidence type="ECO:0000256" key="2">
    <source>
        <dbReference type="ARBA" id="ARBA00023125"/>
    </source>
</evidence>
<organism evidence="6 7">
    <name type="scientific">Micrococcus endophyticus</name>
    <dbReference type="NCBI Taxonomy" id="455343"/>
    <lineage>
        <taxon>Bacteria</taxon>
        <taxon>Bacillati</taxon>
        <taxon>Actinomycetota</taxon>
        <taxon>Actinomycetes</taxon>
        <taxon>Micrococcales</taxon>
        <taxon>Micrococcaceae</taxon>
        <taxon>Micrococcus</taxon>
    </lineage>
</organism>
<dbReference type="PANTHER" id="PTHR30055">
    <property type="entry name" value="HTH-TYPE TRANSCRIPTIONAL REGULATOR RUTR"/>
    <property type="match status" value="1"/>
</dbReference>
<dbReference type="InterPro" id="IPR009057">
    <property type="entry name" value="Homeodomain-like_sf"/>
</dbReference>
<dbReference type="Proteomes" id="UP000567246">
    <property type="component" value="Unassembled WGS sequence"/>
</dbReference>
<dbReference type="InterPro" id="IPR050109">
    <property type="entry name" value="HTH-type_TetR-like_transc_reg"/>
</dbReference>
<evidence type="ECO:0000256" key="1">
    <source>
        <dbReference type="ARBA" id="ARBA00023015"/>
    </source>
</evidence>
<keyword evidence="7" id="KW-1185">Reference proteome</keyword>
<dbReference type="Gene3D" id="1.10.357.10">
    <property type="entry name" value="Tetracycline Repressor, domain 2"/>
    <property type="match status" value="1"/>
</dbReference>